<dbReference type="AlphaFoldDB" id="A0A941F0S6"/>
<sequence>MKKLVLLIIVLVQVCAASGQGKNSRIPNLRSFDERPLHFGFLIGINTMDFRVYNTGKAIDEQGNMMYGDVLTLTPGLNIGIVSSYKLTRDLNLRFLPGISFGQRNLTYNVYDREGNFIEQKEPIKIKSTFLEFPLLLKYNAFRMHNAKPYLVGGFNTRYDLAKNRQDRLLLTSLDGYVEFGAGFDFYLTYFRLSVEAKASIGLANILNPDGTGEPGDEPYTKALDKLKSRIFCLTFYFE</sequence>
<accession>A0A941F0S6</accession>
<dbReference type="Proteomes" id="UP000679220">
    <property type="component" value="Unassembled WGS sequence"/>
</dbReference>
<reference evidence="2" key="1">
    <citation type="journal article" date="2018" name="Int. J. Syst. Evol. Microbiol.">
        <title>Carboxylicivirga sediminis sp. nov., isolated from coastal sediment.</title>
        <authorList>
            <person name="Wang F.Q."/>
            <person name="Ren L.H."/>
            <person name="Zou R.J."/>
            <person name="Sun Y.Z."/>
            <person name="Liu X.J."/>
            <person name="Jiang F."/>
            <person name="Liu L.J."/>
        </authorList>
    </citation>
    <scope>NUCLEOTIDE SEQUENCE</scope>
    <source>
        <strain evidence="2">JR1</strain>
    </source>
</reference>
<proteinExistence type="predicted"/>
<dbReference type="Pfam" id="PF13568">
    <property type="entry name" value="OMP_b-brl_2"/>
    <property type="match status" value="1"/>
</dbReference>
<keyword evidence="3" id="KW-1185">Reference proteome</keyword>
<organism evidence="2 3">
    <name type="scientific">Carboxylicivirga sediminis</name>
    <dbReference type="NCBI Taxonomy" id="2006564"/>
    <lineage>
        <taxon>Bacteria</taxon>
        <taxon>Pseudomonadati</taxon>
        <taxon>Bacteroidota</taxon>
        <taxon>Bacteroidia</taxon>
        <taxon>Marinilabiliales</taxon>
        <taxon>Marinilabiliaceae</taxon>
        <taxon>Carboxylicivirga</taxon>
    </lineage>
</organism>
<gene>
    <name evidence="2" type="ORF">KDU71_01260</name>
</gene>
<dbReference type="RefSeq" id="WP_212188074.1">
    <property type="nucleotide sequence ID" value="NZ_JAGTAR010000001.1"/>
</dbReference>
<evidence type="ECO:0000313" key="3">
    <source>
        <dbReference type="Proteomes" id="UP000679220"/>
    </source>
</evidence>
<comment type="caution">
    <text evidence="2">The sequence shown here is derived from an EMBL/GenBank/DDBJ whole genome shotgun (WGS) entry which is preliminary data.</text>
</comment>
<protein>
    <submittedName>
        <fullName evidence="2">PorT family protein</fullName>
    </submittedName>
</protein>
<dbReference type="InterPro" id="IPR025665">
    <property type="entry name" value="Beta-barrel_OMP_2"/>
</dbReference>
<feature type="domain" description="Outer membrane protein beta-barrel" evidence="1">
    <location>
        <begin position="30"/>
        <end position="207"/>
    </location>
</feature>
<reference evidence="2" key="2">
    <citation type="submission" date="2021-04" db="EMBL/GenBank/DDBJ databases">
        <authorList>
            <person name="Zhang T."/>
            <person name="Zhang Y."/>
            <person name="Lu D."/>
            <person name="Zuo D."/>
            <person name="Du Z."/>
        </authorList>
    </citation>
    <scope>NUCLEOTIDE SEQUENCE</scope>
    <source>
        <strain evidence="2">JR1</strain>
    </source>
</reference>
<evidence type="ECO:0000259" key="1">
    <source>
        <dbReference type="Pfam" id="PF13568"/>
    </source>
</evidence>
<evidence type="ECO:0000313" key="2">
    <source>
        <dbReference type="EMBL" id="MBR8534173.1"/>
    </source>
</evidence>
<name>A0A941F0S6_9BACT</name>
<dbReference type="EMBL" id="JAGTAR010000001">
    <property type="protein sequence ID" value="MBR8534173.1"/>
    <property type="molecule type" value="Genomic_DNA"/>
</dbReference>